<dbReference type="Pfam" id="PF15919">
    <property type="entry name" value="HicB_lk_antitox"/>
    <property type="match status" value="1"/>
</dbReference>
<dbReference type="AlphaFoldDB" id="A0A3E5ED93"/>
<organism evidence="2 3">
    <name type="scientific">Blautia obeum</name>
    <dbReference type="NCBI Taxonomy" id="40520"/>
    <lineage>
        <taxon>Bacteria</taxon>
        <taxon>Bacillati</taxon>
        <taxon>Bacillota</taxon>
        <taxon>Clostridia</taxon>
        <taxon>Lachnospirales</taxon>
        <taxon>Lachnospiraceae</taxon>
        <taxon>Blautia</taxon>
    </lineage>
</organism>
<dbReference type="SUPFAM" id="SSF143100">
    <property type="entry name" value="TTHA1013/TTHA0281-like"/>
    <property type="match status" value="1"/>
</dbReference>
<name>A0A3E5ED93_9FIRM</name>
<feature type="domain" description="HicB-like antitoxin of toxin-antitoxin system" evidence="1">
    <location>
        <begin position="3"/>
        <end position="61"/>
    </location>
</feature>
<dbReference type="PANTHER" id="PTHR34504">
    <property type="entry name" value="ANTITOXIN HICB"/>
    <property type="match status" value="1"/>
</dbReference>
<reference evidence="2 3" key="1">
    <citation type="submission" date="2018-08" db="EMBL/GenBank/DDBJ databases">
        <title>A genome reference for cultivated species of the human gut microbiota.</title>
        <authorList>
            <person name="Zou Y."/>
            <person name="Xue W."/>
            <person name="Luo G."/>
        </authorList>
    </citation>
    <scope>NUCLEOTIDE SEQUENCE [LARGE SCALE GENOMIC DNA]</scope>
    <source>
        <strain evidence="2 3">OM03-6</strain>
    </source>
</reference>
<dbReference type="InterPro" id="IPR031807">
    <property type="entry name" value="HicB-like"/>
</dbReference>
<dbReference type="PANTHER" id="PTHR34504:SF2">
    <property type="entry name" value="UPF0150 PROTEIN SSL0259"/>
    <property type="match status" value="1"/>
</dbReference>
<protein>
    <submittedName>
        <fullName evidence="2">Type II toxin-antitoxin system HicB family antitoxin</fullName>
    </submittedName>
</protein>
<accession>A0A3E5ED93</accession>
<dbReference type="InterPro" id="IPR051404">
    <property type="entry name" value="TA_system_antitoxin"/>
</dbReference>
<dbReference type="InterPro" id="IPR035069">
    <property type="entry name" value="TTHA1013/TTHA0281-like"/>
</dbReference>
<comment type="caution">
    <text evidence="2">The sequence shown here is derived from an EMBL/GenBank/DDBJ whole genome shotgun (WGS) entry which is preliminary data.</text>
</comment>
<evidence type="ECO:0000313" key="3">
    <source>
        <dbReference type="Proteomes" id="UP000261105"/>
    </source>
</evidence>
<dbReference type="Proteomes" id="UP000261105">
    <property type="component" value="Unassembled WGS sequence"/>
</dbReference>
<evidence type="ECO:0000313" key="2">
    <source>
        <dbReference type="EMBL" id="RGN86604.1"/>
    </source>
</evidence>
<evidence type="ECO:0000259" key="1">
    <source>
        <dbReference type="Pfam" id="PF15919"/>
    </source>
</evidence>
<proteinExistence type="predicted"/>
<dbReference type="Gene3D" id="3.30.160.250">
    <property type="match status" value="1"/>
</dbReference>
<dbReference type="EMBL" id="QSUZ01000017">
    <property type="protein sequence ID" value="RGN86604.1"/>
    <property type="molecule type" value="Genomic_DNA"/>
</dbReference>
<gene>
    <name evidence="2" type="ORF">DXB38_11800</name>
</gene>
<sequence length="68" mass="7620">MNYCIMMKYSAKENCYIVTVPDLPGCMADGRTPNEAFENVKNVIQEWIDTAKAAGRTIPEPAFGQDNF</sequence>